<protein>
    <recommendedName>
        <fullName evidence="2">DUF7024 domain-containing protein</fullName>
    </recommendedName>
</protein>
<comment type="caution">
    <text evidence="3">The sequence shown here is derived from an EMBL/GenBank/DDBJ whole genome shotgun (WGS) entry which is preliminary data.</text>
</comment>
<evidence type="ECO:0000259" key="2">
    <source>
        <dbReference type="Pfam" id="PF22895"/>
    </source>
</evidence>
<keyword evidence="1" id="KW-0472">Membrane</keyword>
<keyword evidence="1" id="KW-0812">Transmembrane</keyword>
<proteinExistence type="predicted"/>
<feature type="transmembrane region" description="Helical" evidence="1">
    <location>
        <begin position="166"/>
        <end position="196"/>
    </location>
</feature>
<evidence type="ECO:0000313" key="3">
    <source>
        <dbReference type="EMBL" id="MYM37220.1"/>
    </source>
</evidence>
<feature type="domain" description="DUF7024" evidence="2">
    <location>
        <begin position="565"/>
        <end position="692"/>
    </location>
</feature>
<dbReference type="InterPro" id="IPR054288">
    <property type="entry name" value="DUF7024"/>
</dbReference>
<organism evidence="3 4">
    <name type="scientific">Duganella lactea</name>
    <dbReference type="NCBI Taxonomy" id="2692173"/>
    <lineage>
        <taxon>Bacteria</taxon>
        <taxon>Pseudomonadati</taxon>
        <taxon>Pseudomonadota</taxon>
        <taxon>Betaproteobacteria</taxon>
        <taxon>Burkholderiales</taxon>
        <taxon>Oxalobacteraceae</taxon>
        <taxon>Telluria group</taxon>
        <taxon>Duganella</taxon>
    </lineage>
</organism>
<reference evidence="3 4" key="1">
    <citation type="submission" date="2019-12" db="EMBL/GenBank/DDBJ databases">
        <title>Novel species isolated from a subtropical stream in China.</title>
        <authorList>
            <person name="Lu H."/>
        </authorList>
    </citation>
    <scope>NUCLEOTIDE SEQUENCE [LARGE SCALE GENOMIC DNA]</scope>
    <source>
        <strain evidence="3 4">FT94W</strain>
    </source>
</reference>
<feature type="transmembrane region" description="Helical" evidence="1">
    <location>
        <begin position="208"/>
        <end position="230"/>
    </location>
</feature>
<feature type="transmembrane region" description="Helical" evidence="1">
    <location>
        <begin position="374"/>
        <end position="395"/>
    </location>
</feature>
<dbReference type="RefSeq" id="WP_160992561.1">
    <property type="nucleotide sequence ID" value="NZ_WWCO01000024.1"/>
</dbReference>
<evidence type="ECO:0000313" key="4">
    <source>
        <dbReference type="Proteomes" id="UP000449678"/>
    </source>
</evidence>
<feature type="transmembrane region" description="Helical" evidence="1">
    <location>
        <begin position="272"/>
        <end position="292"/>
    </location>
</feature>
<feature type="transmembrane region" description="Helical" evidence="1">
    <location>
        <begin position="439"/>
        <end position="460"/>
    </location>
</feature>
<keyword evidence="4" id="KW-1185">Reference proteome</keyword>
<feature type="transmembrane region" description="Helical" evidence="1">
    <location>
        <begin position="20"/>
        <end position="37"/>
    </location>
</feature>
<sequence>MPPLPAPLTRLRLRLRPPPFAAIFIAALFAAFVYLTLRNMGLYPTIFGDEWTYSNFARLTPYREALIPSYLYYTVYGGTSACGDAFLECSRGVNALFYLGAAPWIYLLARRWCGQWTAAAVALLAVLRPSNTYTAYFMPEAMYFWGFWLFSWCVLALHGLPRRAGLVLSAAVLGMLALIKVHALFLLPAWCAFLLYQAWRARGTARPWLLAGLGDVALALLVSAAVRYGLGYLYAGRGGLLLLGQMYAGQAQQRPALAQLIAPALLNLRGHLLALLLLLPLPLAAWLLPAASARQRAALPRDSAALAVYTLLMMAALLATTVLFTALVAGGGNGIENMTRLHMRYYDFALPLLLLCAAAQLAPGAQQADGRTRLLVALPLAALLAYGYAILPDAYRPSRIDSPELFGANASPEQFKMLTLLALGVLGAWVLHARRGVQLFLFGYAPLLALLGGAALTTALREAQRPDDYVKAGVYARQYLRPDELQQLTVYGGDMAMLFKTRFMLDNPQVQLVQLAPGQTIDTGRFSEDSWGLVVGAFALPQRLERHSGARGFSLVRLPPAGIVIRFRESALPPGVRGIDGMSTPEDWGRWSDGDRVTLRFAAPLPAALTLKLDAAAFGPNASDDITVTVGDTRRLVRFGAARAPLALRFDTDGGATAITFDIPHPVSPHALGLGPDQRQIGLALYRLQVEPVDDNPD</sequence>
<name>A0ABW9VCL9_9BURK</name>
<feature type="transmembrane region" description="Helical" evidence="1">
    <location>
        <begin position="142"/>
        <end position="160"/>
    </location>
</feature>
<keyword evidence="1" id="KW-1133">Transmembrane helix</keyword>
<accession>A0ABW9VCL9</accession>
<dbReference type="Pfam" id="PF22895">
    <property type="entry name" value="DUF7024"/>
    <property type="match status" value="1"/>
</dbReference>
<evidence type="ECO:0000256" key="1">
    <source>
        <dbReference type="SAM" id="Phobius"/>
    </source>
</evidence>
<feature type="transmembrane region" description="Helical" evidence="1">
    <location>
        <begin position="304"/>
        <end position="331"/>
    </location>
</feature>
<gene>
    <name evidence="3" type="ORF">GTP38_23105</name>
</gene>
<feature type="transmembrane region" description="Helical" evidence="1">
    <location>
        <begin position="415"/>
        <end position="432"/>
    </location>
</feature>
<feature type="transmembrane region" description="Helical" evidence="1">
    <location>
        <begin position="343"/>
        <end position="362"/>
    </location>
</feature>
<dbReference type="Proteomes" id="UP000449678">
    <property type="component" value="Unassembled WGS sequence"/>
</dbReference>
<dbReference type="EMBL" id="WWCO01000024">
    <property type="protein sequence ID" value="MYM37220.1"/>
    <property type="molecule type" value="Genomic_DNA"/>
</dbReference>